<dbReference type="AlphaFoldDB" id="A0A2N5UK09"/>
<name>A0A2N5UK09_9BASI</name>
<comment type="caution">
    <text evidence="2">The sequence shown here is derived from an EMBL/GenBank/DDBJ whole genome shotgun (WGS) entry which is preliminary data.</text>
</comment>
<protein>
    <submittedName>
        <fullName evidence="2">Uncharacterized protein</fullName>
    </submittedName>
</protein>
<dbReference type="EMBL" id="PGCI01000133">
    <property type="protein sequence ID" value="PLW38109.1"/>
    <property type="molecule type" value="Genomic_DNA"/>
</dbReference>
<dbReference type="Proteomes" id="UP000235392">
    <property type="component" value="Unassembled WGS sequence"/>
</dbReference>
<evidence type="ECO:0000313" key="3">
    <source>
        <dbReference type="Proteomes" id="UP000235392"/>
    </source>
</evidence>
<feature type="region of interest" description="Disordered" evidence="1">
    <location>
        <begin position="1"/>
        <end position="34"/>
    </location>
</feature>
<feature type="compositionally biased region" description="Polar residues" evidence="1">
    <location>
        <begin position="78"/>
        <end position="87"/>
    </location>
</feature>
<accession>A0A2N5UK09</accession>
<feature type="compositionally biased region" description="Polar residues" evidence="1">
    <location>
        <begin position="137"/>
        <end position="147"/>
    </location>
</feature>
<feature type="region of interest" description="Disordered" evidence="1">
    <location>
        <begin position="137"/>
        <end position="182"/>
    </location>
</feature>
<gene>
    <name evidence="2" type="ORF">PCASD_11794</name>
</gene>
<feature type="compositionally biased region" description="Low complexity" evidence="1">
    <location>
        <begin position="64"/>
        <end position="75"/>
    </location>
</feature>
<feature type="compositionally biased region" description="Polar residues" evidence="1">
    <location>
        <begin position="159"/>
        <end position="168"/>
    </location>
</feature>
<reference evidence="2 3" key="1">
    <citation type="submission" date="2017-11" db="EMBL/GenBank/DDBJ databases">
        <title>De novo assembly and phasing of dikaryotic genomes from two isolates of Puccinia coronata f. sp. avenae, the causal agent of oat crown rust.</title>
        <authorList>
            <person name="Miller M.E."/>
            <person name="Zhang Y."/>
            <person name="Omidvar V."/>
            <person name="Sperschneider J."/>
            <person name="Schwessinger B."/>
            <person name="Raley C."/>
            <person name="Palmer J.M."/>
            <person name="Garnica D."/>
            <person name="Upadhyaya N."/>
            <person name="Rathjen J."/>
            <person name="Taylor J.M."/>
            <person name="Park R.F."/>
            <person name="Dodds P.N."/>
            <person name="Hirsch C.D."/>
            <person name="Kianian S.F."/>
            <person name="Figueroa M."/>
        </authorList>
    </citation>
    <scope>NUCLEOTIDE SEQUENCE [LARGE SCALE GENOMIC DNA]</scope>
    <source>
        <strain evidence="2">12SD80</strain>
    </source>
</reference>
<evidence type="ECO:0000256" key="1">
    <source>
        <dbReference type="SAM" id="MobiDB-lite"/>
    </source>
</evidence>
<feature type="region of interest" description="Disordered" evidence="1">
    <location>
        <begin position="55"/>
        <end position="95"/>
    </location>
</feature>
<organism evidence="2 3">
    <name type="scientific">Puccinia coronata f. sp. avenae</name>
    <dbReference type="NCBI Taxonomy" id="200324"/>
    <lineage>
        <taxon>Eukaryota</taxon>
        <taxon>Fungi</taxon>
        <taxon>Dikarya</taxon>
        <taxon>Basidiomycota</taxon>
        <taxon>Pucciniomycotina</taxon>
        <taxon>Pucciniomycetes</taxon>
        <taxon>Pucciniales</taxon>
        <taxon>Pucciniaceae</taxon>
        <taxon>Puccinia</taxon>
    </lineage>
</organism>
<feature type="compositionally biased region" description="Polar residues" evidence="1">
    <location>
        <begin position="10"/>
        <end position="29"/>
    </location>
</feature>
<proteinExistence type="predicted"/>
<evidence type="ECO:0000313" key="2">
    <source>
        <dbReference type="EMBL" id="PLW38109.1"/>
    </source>
</evidence>
<feature type="region of interest" description="Disordered" evidence="1">
    <location>
        <begin position="243"/>
        <end position="271"/>
    </location>
</feature>
<feature type="compositionally biased region" description="Basic and acidic residues" evidence="1">
    <location>
        <begin position="173"/>
        <end position="182"/>
    </location>
</feature>
<sequence>MARPYCLNNAAPSNKQPQETPGESSSNRDLPTLQAAPAPQIYLSYLPFLAATSSQVPMAPPAPSDRAAPPAVSVPQAMPSQPATHSAQPPLRDCVGPKTYSSMLMGLDEINRLEMEPAYPLDQGIAPSEIFSRAKSTALASNRSTPVPQLGQRRVGSSYALQPASSPRQGDLCGHRDASSRQADHDVQYFPGPMAPVRERKGGQQLLANEDSLESGHLNPRYQHQPLWYAKDDGDIQRLVSQRQAGKDGKIVPNPSPTATQASYHKEAPSHGTHNCGESAFCFPGSYATSRPSSASATSAAIVTPLCAASSQ</sequence>